<dbReference type="Pfam" id="PF00294">
    <property type="entry name" value="PfkB"/>
    <property type="match status" value="1"/>
</dbReference>
<evidence type="ECO:0000313" key="5">
    <source>
        <dbReference type="EMBL" id="MCW0484448.1"/>
    </source>
</evidence>
<evidence type="ECO:0000256" key="2">
    <source>
        <dbReference type="ARBA" id="ARBA00022679"/>
    </source>
</evidence>
<dbReference type="EMBL" id="JAPAAF010000037">
    <property type="protein sequence ID" value="MCW0484448.1"/>
    <property type="molecule type" value="Genomic_DNA"/>
</dbReference>
<dbReference type="PANTHER" id="PTHR43085">
    <property type="entry name" value="HEXOKINASE FAMILY MEMBER"/>
    <property type="match status" value="1"/>
</dbReference>
<feature type="domain" description="Carbohydrate kinase PfkB" evidence="4">
    <location>
        <begin position="24"/>
        <end position="284"/>
    </location>
</feature>
<dbReference type="GO" id="GO:0016301">
    <property type="term" value="F:kinase activity"/>
    <property type="evidence" value="ECO:0007669"/>
    <property type="project" value="UniProtKB-KW"/>
</dbReference>
<evidence type="ECO:0000313" key="6">
    <source>
        <dbReference type="Proteomes" id="UP001163821"/>
    </source>
</evidence>
<evidence type="ECO:0000256" key="3">
    <source>
        <dbReference type="ARBA" id="ARBA00022777"/>
    </source>
</evidence>
<dbReference type="SUPFAM" id="SSF53613">
    <property type="entry name" value="Ribokinase-like"/>
    <property type="match status" value="1"/>
</dbReference>
<dbReference type="RefSeq" id="WP_282593041.1">
    <property type="nucleotide sequence ID" value="NZ_JAPAAF010000037.1"/>
</dbReference>
<dbReference type="PROSITE" id="PS00583">
    <property type="entry name" value="PFKB_KINASES_1"/>
    <property type="match status" value="1"/>
</dbReference>
<evidence type="ECO:0000259" key="4">
    <source>
        <dbReference type="Pfam" id="PF00294"/>
    </source>
</evidence>
<dbReference type="Gene3D" id="3.40.1190.20">
    <property type="match status" value="1"/>
</dbReference>
<keyword evidence="3 5" id="KW-0418">Kinase</keyword>
<protein>
    <submittedName>
        <fullName evidence="5">Carbohydrate kinase</fullName>
    </submittedName>
</protein>
<dbReference type="AlphaFoldDB" id="A0AA41YD26"/>
<evidence type="ECO:0000256" key="1">
    <source>
        <dbReference type="ARBA" id="ARBA00010688"/>
    </source>
</evidence>
<dbReference type="InterPro" id="IPR011611">
    <property type="entry name" value="PfkB_dom"/>
</dbReference>
<dbReference type="InterPro" id="IPR050306">
    <property type="entry name" value="PfkB_Carbo_kinase"/>
</dbReference>
<organism evidence="5 6">
    <name type="scientific">Gaoshiqia sediminis</name>
    <dbReference type="NCBI Taxonomy" id="2986998"/>
    <lineage>
        <taxon>Bacteria</taxon>
        <taxon>Pseudomonadati</taxon>
        <taxon>Bacteroidota</taxon>
        <taxon>Bacteroidia</taxon>
        <taxon>Marinilabiliales</taxon>
        <taxon>Prolixibacteraceae</taxon>
        <taxon>Gaoshiqia</taxon>
    </lineage>
</organism>
<gene>
    <name evidence="5" type="ORF">N2K84_17045</name>
</gene>
<dbReference type="InterPro" id="IPR029056">
    <property type="entry name" value="Ribokinase-like"/>
</dbReference>
<comment type="similarity">
    <text evidence="1">Belongs to the carbohydrate kinase PfkB family.</text>
</comment>
<dbReference type="Proteomes" id="UP001163821">
    <property type="component" value="Unassembled WGS sequence"/>
</dbReference>
<dbReference type="PANTHER" id="PTHR43085:SF57">
    <property type="entry name" value="CARBOHYDRATE KINASE PFKB DOMAIN-CONTAINING PROTEIN"/>
    <property type="match status" value="1"/>
</dbReference>
<keyword evidence="2" id="KW-0808">Transferase</keyword>
<keyword evidence="6" id="KW-1185">Reference proteome</keyword>
<dbReference type="InterPro" id="IPR002173">
    <property type="entry name" value="Carboh/pur_kinase_PfkB_CS"/>
</dbReference>
<dbReference type="PROSITE" id="PS00584">
    <property type="entry name" value="PFKB_KINASES_2"/>
    <property type="match status" value="1"/>
</dbReference>
<accession>A0AA41YD26</accession>
<reference evidence="5" key="1">
    <citation type="submission" date="2022-10" db="EMBL/GenBank/DDBJ databases">
        <title>Gaoshiqiia sediminis gen. nov., sp. nov., isolated from coastal sediment.</title>
        <authorList>
            <person name="Yu W.X."/>
            <person name="Mu D.S."/>
            <person name="Du J.Z."/>
            <person name="Liang Y.Q."/>
        </authorList>
    </citation>
    <scope>NUCLEOTIDE SEQUENCE</scope>
    <source>
        <strain evidence="5">A06</strain>
    </source>
</reference>
<name>A0AA41YD26_9BACT</name>
<proteinExistence type="inferred from homology"/>
<dbReference type="CDD" id="cd01167">
    <property type="entry name" value="bac_FRK"/>
    <property type="match status" value="1"/>
</dbReference>
<sequence length="298" mass="33192">MKKKNKEILCIGEVLWDRLPSGSKPGGAPMNVALHLNAIGMDVAIASCIGNDKEGKELKTFLEESGLDTKYIQTDEYLPTSEVLVHLDENNNATYEICEPVAWDSIKLTNELMNKAKRAGLMIYGTLASRNPLSRETIMFLLDYSGIKLIDVNFRKPHDEQLVTESLLRKADIVKLNDDELFVFAQWYNKHKYDERSLIKWFVSHYNVQMVCVTKGENGALLYYDNKFYEHPGFKVKAVDTVGAGDAFLAGLVSSLVNDKTPEESLAFACATGAFVATKSGATPKYDMDEINGILSGN</sequence>
<comment type="caution">
    <text evidence="5">The sequence shown here is derived from an EMBL/GenBank/DDBJ whole genome shotgun (WGS) entry which is preliminary data.</text>
</comment>